<accession>A0A256FHP1</accession>
<protein>
    <submittedName>
        <fullName evidence="1">Uncharacterized protein</fullName>
    </submittedName>
</protein>
<name>A0A256FHP1_9HYPH</name>
<dbReference type="AlphaFoldDB" id="A0A256FHP1"/>
<evidence type="ECO:0000313" key="2">
    <source>
        <dbReference type="Proteomes" id="UP000216345"/>
    </source>
</evidence>
<reference evidence="1 2" key="1">
    <citation type="submission" date="2017-07" db="EMBL/GenBank/DDBJ databases">
        <title>Phylogenetic study on the rhizospheric bacterium Ochrobactrum sp. A44.</title>
        <authorList>
            <person name="Krzyzanowska D.M."/>
            <person name="Ossowicki A."/>
            <person name="Rajewska M."/>
            <person name="Maciag T."/>
            <person name="Kaczynski Z."/>
            <person name="Czerwicka M."/>
            <person name="Jafra S."/>
        </authorList>
    </citation>
    <scope>NUCLEOTIDE SEQUENCE [LARGE SCALE GENOMIC DNA]</scope>
    <source>
        <strain evidence="1 2">PR17</strain>
    </source>
</reference>
<organism evidence="1 2">
    <name type="scientific">Brucella rhizosphaerae</name>
    <dbReference type="NCBI Taxonomy" id="571254"/>
    <lineage>
        <taxon>Bacteria</taxon>
        <taxon>Pseudomonadati</taxon>
        <taxon>Pseudomonadota</taxon>
        <taxon>Alphaproteobacteria</taxon>
        <taxon>Hyphomicrobiales</taxon>
        <taxon>Brucellaceae</taxon>
        <taxon>Brucella/Ochrobactrum group</taxon>
        <taxon>Brucella</taxon>
    </lineage>
</organism>
<proteinExistence type="predicted"/>
<comment type="caution">
    <text evidence="1">The sequence shown here is derived from an EMBL/GenBank/DDBJ whole genome shotgun (WGS) entry which is preliminary data.</text>
</comment>
<dbReference type="EMBL" id="NNRK01000026">
    <property type="protein sequence ID" value="OYR14349.1"/>
    <property type="molecule type" value="Genomic_DNA"/>
</dbReference>
<sequence length="40" mass="4483">MLEKSAIKATCTALLIQFFPLPALQGECFVKTDIRIKMVN</sequence>
<dbReference type="Proteomes" id="UP000216345">
    <property type="component" value="Unassembled WGS sequence"/>
</dbReference>
<keyword evidence="2" id="KW-1185">Reference proteome</keyword>
<gene>
    <name evidence="1" type="ORF">CEV32_0348</name>
</gene>
<evidence type="ECO:0000313" key="1">
    <source>
        <dbReference type="EMBL" id="OYR14349.1"/>
    </source>
</evidence>